<dbReference type="InterPro" id="IPR019579">
    <property type="entry name" value="FAM161A/B"/>
</dbReference>
<dbReference type="GO" id="GO:0005856">
    <property type="term" value="C:cytoskeleton"/>
    <property type="evidence" value="ECO:0007669"/>
    <property type="project" value="UniProtKB-ARBA"/>
</dbReference>
<comment type="similarity">
    <text evidence="1">Belongs to the FAM161 family.</text>
</comment>
<evidence type="ECO:0000256" key="1">
    <source>
        <dbReference type="ARBA" id="ARBA00006663"/>
    </source>
</evidence>
<feature type="region of interest" description="Disordered" evidence="4">
    <location>
        <begin position="91"/>
        <end position="120"/>
    </location>
</feature>
<evidence type="ECO:0000313" key="5">
    <source>
        <dbReference type="EMBL" id="OMJ94163.1"/>
    </source>
</evidence>
<dbReference type="GO" id="GO:0044782">
    <property type="term" value="P:cilium organization"/>
    <property type="evidence" value="ECO:0007669"/>
    <property type="project" value="TreeGrafter"/>
</dbReference>
<dbReference type="GO" id="GO:0005929">
    <property type="term" value="C:cilium"/>
    <property type="evidence" value="ECO:0007669"/>
    <property type="project" value="TreeGrafter"/>
</dbReference>
<evidence type="ECO:0000256" key="2">
    <source>
        <dbReference type="ARBA" id="ARBA00023054"/>
    </source>
</evidence>
<evidence type="ECO:0000256" key="3">
    <source>
        <dbReference type="SAM" id="Coils"/>
    </source>
</evidence>
<protein>
    <submittedName>
        <fullName evidence="5">Uncharacterized protein</fullName>
    </submittedName>
</protein>
<organism evidence="5 6">
    <name type="scientific">Stentor coeruleus</name>
    <dbReference type="NCBI Taxonomy" id="5963"/>
    <lineage>
        <taxon>Eukaryota</taxon>
        <taxon>Sar</taxon>
        <taxon>Alveolata</taxon>
        <taxon>Ciliophora</taxon>
        <taxon>Postciliodesmatophora</taxon>
        <taxon>Heterotrichea</taxon>
        <taxon>Heterotrichida</taxon>
        <taxon>Stentoridae</taxon>
        <taxon>Stentor</taxon>
    </lineage>
</organism>
<keyword evidence="2 3" id="KW-0175">Coiled coil</keyword>
<dbReference type="OrthoDB" id="297644at2759"/>
<feature type="coiled-coil region" evidence="3">
    <location>
        <begin position="744"/>
        <end position="816"/>
    </location>
</feature>
<feature type="region of interest" description="Disordered" evidence="4">
    <location>
        <begin position="1"/>
        <end position="20"/>
    </location>
</feature>
<dbReference type="InterPro" id="IPR051655">
    <property type="entry name" value="FAM161"/>
</dbReference>
<evidence type="ECO:0000256" key="4">
    <source>
        <dbReference type="SAM" id="MobiDB-lite"/>
    </source>
</evidence>
<feature type="region of interest" description="Disordered" evidence="4">
    <location>
        <begin position="616"/>
        <end position="640"/>
    </location>
</feature>
<dbReference type="AlphaFoldDB" id="A0A1R2CYW0"/>
<sequence length="875" mass="102592">MAAFHHSLSDFKQSAPSGRDEHFLNSDVGAYDQDYCKSLMYSLQANLQDLKQEANTLKTITFRETGNNSTLQSFRSPEKILDYRKTPVAKKYSEDMKKSEPKAKIPQKNPNKPDFPSYGRGIDPPPDIEIGYMKKTTTSNNFAPIKKVIYEKNFEKYLTEKANRGKFSEDTRPFFWEEPQIIQYLREEYFRLTRRSENRLLKSVLVNELLKNFHFGELFGVTESICENLVFEVVDNIGIGDSLNIDQFLQFYQISKNNLLKSRQVFIDAQTKNSQGPTLKLKIEYLFNKFWLQNADDNSKETFILSLQGPLQADIFEILEMPPNLYSSLEEFLVKLNTTTEEISIDFLLSLFKQEEVIDFILPVHILRACKEEYDKLIIEDQQGVNTGNLIENLMGNEIIQSNFQTVARSPQGLPSISEETLSDLLNRIQTEAPEWLTWEEFVRYFSIEGRPLEDEPIVQTENKPPLGCRYCITVPEPFKFMSRETIKQPSIRERRLKEMLLNKDEEIDKELLNKFKAKPVPPEVKIPMYDRIMKEQEDRRLTLKARFEAITKSLERPFSFYYRDMSKPEIKPEEAKIHVFHANPVPWFCKVEAMTKFEKENAMREDRIFKQAKESLAHSRMPPRMEEAAKREKEKEIEDRKREKLLAKSQKYKFTAKEVPDFRTLQQKFLESLLSKKQGYTPTVPQPFGFHENQKSQEALRLLDYQAQALQNWASKAKVVKRAVSAFAKPKVVPSITQKTKDMMACKREYMDIQNEKQEQKLREEELRKIKHQAMLRLMKNAGTIKKCSRKDDENERLKERKKEMLKNELEYKLKLQEISEKIHKRPFLIDQVASTGLSREFEGREPVRGMLNQEYISEAVTSQEQEVSNESFG</sequence>
<name>A0A1R2CYW0_9CILI</name>
<accession>A0A1R2CYW0</accession>
<reference evidence="5 6" key="1">
    <citation type="submission" date="2016-11" db="EMBL/GenBank/DDBJ databases">
        <title>The macronuclear genome of Stentor coeruleus: a giant cell with tiny introns.</title>
        <authorList>
            <person name="Slabodnick M."/>
            <person name="Ruby J.G."/>
            <person name="Reiff S.B."/>
            <person name="Swart E.C."/>
            <person name="Gosai S."/>
            <person name="Prabakaran S."/>
            <person name="Witkowska E."/>
            <person name="Larue G.E."/>
            <person name="Fisher S."/>
            <person name="Freeman R.M."/>
            <person name="Gunawardena J."/>
            <person name="Chu W."/>
            <person name="Stover N.A."/>
            <person name="Gregory B.D."/>
            <person name="Nowacki M."/>
            <person name="Derisi J."/>
            <person name="Roy S.W."/>
            <person name="Marshall W.F."/>
            <person name="Sood P."/>
        </authorList>
    </citation>
    <scope>NUCLEOTIDE SEQUENCE [LARGE SCALE GENOMIC DNA]</scope>
    <source>
        <strain evidence="5">WM001</strain>
    </source>
</reference>
<dbReference type="PANTHER" id="PTHR21501:SF1">
    <property type="entry name" value="PROTEIN FAM-161"/>
    <property type="match status" value="1"/>
</dbReference>
<gene>
    <name evidence="5" type="ORF">SteCoe_2644</name>
</gene>
<dbReference type="Pfam" id="PF10595">
    <property type="entry name" value="FAM161A_B"/>
    <property type="match status" value="1"/>
</dbReference>
<dbReference type="Proteomes" id="UP000187209">
    <property type="component" value="Unassembled WGS sequence"/>
</dbReference>
<dbReference type="PANTHER" id="PTHR21501">
    <property type="entry name" value="PROTEIN FAM-161"/>
    <property type="match status" value="1"/>
</dbReference>
<dbReference type="EMBL" id="MPUH01000030">
    <property type="protein sequence ID" value="OMJ94163.1"/>
    <property type="molecule type" value="Genomic_DNA"/>
</dbReference>
<comment type="caution">
    <text evidence="5">The sequence shown here is derived from an EMBL/GenBank/DDBJ whole genome shotgun (WGS) entry which is preliminary data.</text>
</comment>
<feature type="compositionally biased region" description="Basic and acidic residues" evidence="4">
    <location>
        <begin position="91"/>
        <end position="103"/>
    </location>
</feature>
<keyword evidence="6" id="KW-1185">Reference proteome</keyword>
<proteinExistence type="inferred from homology"/>
<evidence type="ECO:0000313" key="6">
    <source>
        <dbReference type="Proteomes" id="UP000187209"/>
    </source>
</evidence>